<dbReference type="PROSITE" id="PS51257">
    <property type="entry name" value="PROKAR_LIPOPROTEIN"/>
    <property type="match status" value="1"/>
</dbReference>
<sequence>MASVLRADSKPITMYGKTVYSGLLLMALVACHTNTTNHRSSGTDSLLATPFHSDKCYQLLEGTANQDTTTVHLVIHDTLVTGVMVVKRAEKDTRAGVLRGHVRGNLVETWWYYAQEGMADSLPANFKLYEDKLVEQRYSYDPATGREMLTDTSAFAITLSPVACKLPLR</sequence>
<organism evidence="1 2">
    <name type="scientific">Chitinophaga parva</name>
    <dbReference type="NCBI Taxonomy" id="2169414"/>
    <lineage>
        <taxon>Bacteria</taxon>
        <taxon>Pseudomonadati</taxon>
        <taxon>Bacteroidota</taxon>
        <taxon>Chitinophagia</taxon>
        <taxon>Chitinophagales</taxon>
        <taxon>Chitinophagaceae</taxon>
        <taxon>Chitinophaga</taxon>
    </lineage>
</organism>
<reference evidence="1 2" key="1">
    <citation type="submission" date="2018-04" db="EMBL/GenBank/DDBJ databases">
        <title>Chitinophaga fuyangensis sp. nov., isolated from soil in a chemical factory.</title>
        <authorList>
            <person name="Chen K."/>
        </authorList>
    </citation>
    <scope>NUCLEOTIDE SEQUENCE [LARGE SCALE GENOMIC DNA]</scope>
    <source>
        <strain evidence="1 2">LY-1</strain>
    </source>
</reference>
<proteinExistence type="predicted"/>
<evidence type="ECO:0000313" key="2">
    <source>
        <dbReference type="Proteomes" id="UP000244450"/>
    </source>
</evidence>
<protein>
    <submittedName>
        <fullName evidence="1">Uncharacterized protein</fullName>
    </submittedName>
</protein>
<comment type="caution">
    <text evidence="1">The sequence shown here is derived from an EMBL/GenBank/DDBJ whole genome shotgun (WGS) entry which is preliminary data.</text>
</comment>
<accession>A0A2T7BHX0</accession>
<dbReference type="Proteomes" id="UP000244450">
    <property type="component" value="Unassembled WGS sequence"/>
</dbReference>
<keyword evidence="2" id="KW-1185">Reference proteome</keyword>
<dbReference type="EMBL" id="QCYK01000002">
    <property type="protein sequence ID" value="PUZ25868.1"/>
    <property type="molecule type" value="Genomic_DNA"/>
</dbReference>
<evidence type="ECO:0000313" key="1">
    <source>
        <dbReference type="EMBL" id="PUZ25868.1"/>
    </source>
</evidence>
<name>A0A2T7BHX0_9BACT</name>
<dbReference type="AlphaFoldDB" id="A0A2T7BHX0"/>
<gene>
    <name evidence="1" type="ORF">DCC81_16590</name>
</gene>